<keyword evidence="9 10" id="KW-0472">Membrane</keyword>
<evidence type="ECO:0000256" key="7">
    <source>
        <dbReference type="ARBA" id="ARBA00022967"/>
    </source>
</evidence>
<keyword evidence="7" id="KW-1278">Translocase</keyword>
<feature type="domain" description="Cation-transporting P-type ATPase N-terminal" evidence="11">
    <location>
        <begin position="2"/>
        <end position="76"/>
    </location>
</feature>
<dbReference type="InterPro" id="IPR044492">
    <property type="entry name" value="P_typ_ATPase_HD_dom"/>
</dbReference>
<dbReference type="Gene3D" id="2.70.150.10">
    <property type="entry name" value="Calcium-transporting ATPase, cytoplasmic transduction domain A"/>
    <property type="match status" value="1"/>
</dbReference>
<comment type="similarity">
    <text evidence="2">Belongs to the cation transport ATPase (P-type) (TC 3.A.3) family. Type IIA subfamily.</text>
</comment>
<dbReference type="GO" id="GO:0030007">
    <property type="term" value="P:intracellular potassium ion homeostasis"/>
    <property type="evidence" value="ECO:0007669"/>
    <property type="project" value="TreeGrafter"/>
</dbReference>
<dbReference type="GO" id="GO:0036376">
    <property type="term" value="P:sodium ion export across plasma membrane"/>
    <property type="evidence" value="ECO:0007669"/>
    <property type="project" value="TreeGrafter"/>
</dbReference>
<dbReference type="AlphaFoldDB" id="A0A291QXU0"/>
<dbReference type="NCBIfam" id="TIGR01494">
    <property type="entry name" value="ATPase_P-type"/>
    <property type="match status" value="2"/>
</dbReference>
<dbReference type="Gene3D" id="3.40.50.1000">
    <property type="entry name" value="HAD superfamily/HAD-like"/>
    <property type="match status" value="1"/>
</dbReference>
<dbReference type="Gene3D" id="1.20.1110.10">
    <property type="entry name" value="Calcium-transporting ATPase, transmembrane domain"/>
    <property type="match status" value="1"/>
</dbReference>
<reference evidence="12 13" key="1">
    <citation type="submission" date="2017-10" db="EMBL/GenBank/DDBJ databases">
        <title>Paenichitinophaga pekingensis gen. nov., sp. nov., isolated from activated sludge.</title>
        <authorList>
            <person name="Jin D."/>
            <person name="Kong X."/>
            <person name="Deng Y."/>
            <person name="Bai Z."/>
        </authorList>
    </citation>
    <scope>NUCLEOTIDE SEQUENCE [LARGE SCALE GENOMIC DNA]</scope>
    <source>
        <strain evidence="12 13">13</strain>
    </source>
</reference>
<comment type="subcellular location">
    <subcellularLocation>
        <location evidence="1">Cell membrane</location>
        <topology evidence="1">Multi-pass membrane protein</topology>
    </subcellularLocation>
</comment>
<dbReference type="SMART" id="SM00831">
    <property type="entry name" value="Cation_ATPase_N"/>
    <property type="match status" value="1"/>
</dbReference>
<feature type="transmembrane region" description="Helical" evidence="10">
    <location>
        <begin position="80"/>
        <end position="99"/>
    </location>
</feature>
<dbReference type="InterPro" id="IPR023299">
    <property type="entry name" value="ATPase_P-typ_cyto_dom_N"/>
</dbReference>
<feature type="transmembrane region" description="Helical" evidence="10">
    <location>
        <begin position="838"/>
        <end position="858"/>
    </location>
</feature>
<dbReference type="SUPFAM" id="SSF81653">
    <property type="entry name" value="Calcium ATPase, transduction domain A"/>
    <property type="match status" value="1"/>
</dbReference>
<evidence type="ECO:0000259" key="11">
    <source>
        <dbReference type="SMART" id="SM00831"/>
    </source>
</evidence>
<gene>
    <name evidence="12" type="ORF">COR50_17040</name>
</gene>
<keyword evidence="3" id="KW-1003">Cell membrane</keyword>
<dbReference type="InterPro" id="IPR050510">
    <property type="entry name" value="Cation_transp_ATPase_P-type"/>
</dbReference>
<sequence length="867" mass="94829">MNFHEVPLKTLVEHFHSDSRAGLSQQAVRTLLEKYGPNAIADAGKHSVGQIILDQLKSPVVYLLLIAMAMSLFLNEWLDAIAIAVVILLNAVIGFIMEFQAEKSMQALQQLSSQSARLIRGGQVMEVDSKEIVPGDVLLLEAGDMVQADGRIITAAALQVDESALTGESMPVEKFEGLLPAETTLAERTNMVYKGTFARNGNAQVLCTATGMDSELGHIANMVATATDTATPLEQKLEQFSKKLIWITVVIVVLIFGAGLLNNNPVLEMLKTAIALAVAAIPEGLPVVSTLALARGMMRMARQNVIVKKLAAVETLGATTVICTDKTGTLTENNMEVTNLLAEGVEWDSGKNGNTHHLAINRIKKVMVLCNNATMNDERGIGDPLEVSMLEFADEYGQDVEQTRSEYNRVAEIPFNSDTRVMCTLNQDGANFVSCAKGATESLWEYCSHIEIGEEIVAINDEHKAYWMNLTDSLAASGLKTLAFGFREMQEASDEYLSRLTFLGIAGFMDPPRKGVKEVIQECYHAGIRIIMLTGDHPATAATIAKELGIKQLGKEPVLTGAALGQDHLAWEHTNVFARVSPAEKLNLVNSLQEDHQVVAMTGDGVNDAPALKKADIGIAMGIRGTQVSQEVADMILKDDAFSSIVLAIKQGRIIYMNIRRFIIFLLSCNLSELLVIGSVALLNLPFQLAAIQILFINLVTDVFPAIAIGFTGGDENVMKRAPLDPRKPLISNKDWRRVWVYSLVIGAAAVAATYLAEHYRGGTPDIKAANNVLFYTLIVSQLLHSFNMTIGEEKFFKGPLMRNKMLKASILLSIGITFLCLWIPPVKEALRLAWIPLFDWGLVIACSLLSLIMIRLLKKLVFKNRQ</sequence>
<dbReference type="SFLD" id="SFLDS00003">
    <property type="entry name" value="Haloacid_Dehalogenase"/>
    <property type="match status" value="1"/>
</dbReference>
<keyword evidence="5" id="KW-0547">Nucleotide-binding</keyword>
<evidence type="ECO:0000256" key="6">
    <source>
        <dbReference type="ARBA" id="ARBA00022840"/>
    </source>
</evidence>
<dbReference type="Pfam" id="PF00689">
    <property type="entry name" value="Cation_ATPase_C"/>
    <property type="match status" value="1"/>
</dbReference>
<feature type="transmembrane region" description="Helical" evidence="10">
    <location>
        <begin position="662"/>
        <end position="683"/>
    </location>
</feature>
<dbReference type="GO" id="GO:0006883">
    <property type="term" value="P:intracellular sodium ion homeostasis"/>
    <property type="evidence" value="ECO:0007669"/>
    <property type="project" value="TreeGrafter"/>
</dbReference>
<feature type="transmembrane region" description="Helical" evidence="10">
    <location>
        <begin position="273"/>
        <end position="294"/>
    </location>
</feature>
<dbReference type="PROSITE" id="PS00154">
    <property type="entry name" value="ATPASE_E1_E2"/>
    <property type="match status" value="1"/>
</dbReference>
<dbReference type="InterPro" id="IPR023298">
    <property type="entry name" value="ATPase_P-typ_TM_dom_sf"/>
</dbReference>
<feature type="transmembrane region" description="Helical" evidence="10">
    <location>
        <begin position="739"/>
        <end position="757"/>
    </location>
</feature>
<name>A0A291QXU0_9BACT</name>
<dbReference type="InterPro" id="IPR006068">
    <property type="entry name" value="ATPase_P-typ_cation-transptr_C"/>
</dbReference>
<feature type="transmembrane region" description="Helical" evidence="10">
    <location>
        <begin position="244"/>
        <end position="261"/>
    </location>
</feature>
<feature type="transmembrane region" description="Helical" evidence="10">
    <location>
        <begin position="689"/>
        <end position="711"/>
    </location>
</feature>
<dbReference type="PRINTS" id="PR00120">
    <property type="entry name" value="HATPASE"/>
</dbReference>
<dbReference type="GO" id="GO:1902600">
    <property type="term" value="P:proton transmembrane transport"/>
    <property type="evidence" value="ECO:0007669"/>
    <property type="project" value="TreeGrafter"/>
</dbReference>
<dbReference type="GO" id="GO:1990573">
    <property type="term" value="P:potassium ion import across plasma membrane"/>
    <property type="evidence" value="ECO:0007669"/>
    <property type="project" value="TreeGrafter"/>
</dbReference>
<dbReference type="SUPFAM" id="SSF81660">
    <property type="entry name" value="Metal cation-transporting ATPase, ATP-binding domain N"/>
    <property type="match status" value="1"/>
</dbReference>
<keyword evidence="13" id="KW-1185">Reference proteome</keyword>
<evidence type="ECO:0000256" key="9">
    <source>
        <dbReference type="ARBA" id="ARBA00023136"/>
    </source>
</evidence>
<dbReference type="Pfam" id="PF00690">
    <property type="entry name" value="Cation_ATPase_N"/>
    <property type="match status" value="1"/>
</dbReference>
<dbReference type="Proteomes" id="UP000220133">
    <property type="component" value="Chromosome"/>
</dbReference>
<dbReference type="InterPro" id="IPR023214">
    <property type="entry name" value="HAD_sf"/>
</dbReference>
<evidence type="ECO:0000256" key="2">
    <source>
        <dbReference type="ARBA" id="ARBA00005675"/>
    </source>
</evidence>
<keyword evidence="8 10" id="KW-1133">Transmembrane helix</keyword>
<proteinExistence type="inferred from homology"/>
<evidence type="ECO:0000256" key="4">
    <source>
        <dbReference type="ARBA" id="ARBA00022692"/>
    </source>
</evidence>
<dbReference type="GO" id="GO:0005886">
    <property type="term" value="C:plasma membrane"/>
    <property type="evidence" value="ECO:0007669"/>
    <property type="project" value="UniProtKB-SubCell"/>
</dbReference>
<evidence type="ECO:0000256" key="8">
    <source>
        <dbReference type="ARBA" id="ARBA00022989"/>
    </source>
</evidence>
<dbReference type="InterPro" id="IPR018303">
    <property type="entry name" value="ATPase_P-typ_P_site"/>
</dbReference>
<evidence type="ECO:0000256" key="1">
    <source>
        <dbReference type="ARBA" id="ARBA00004651"/>
    </source>
</evidence>
<dbReference type="PRINTS" id="PR00119">
    <property type="entry name" value="CATATPASE"/>
</dbReference>
<dbReference type="InterPro" id="IPR059000">
    <property type="entry name" value="ATPase_P-type_domA"/>
</dbReference>
<keyword evidence="6" id="KW-0067">ATP-binding</keyword>
<protein>
    <submittedName>
        <fullName evidence="12">ATPase</fullName>
    </submittedName>
</protein>
<dbReference type="SUPFAM" id="SSF56784">
    <property type="entry name" value="HAD-like"/>
    <property type="match status" value="1"/>
</dbReference>
<dbReference type="PANTHER" id="PTHR43294:SF21">
    <property type="entry name" value="CATION TRANSPORTING ATPASE"/>
    <property type="match status" value="1"/>
</dbReference>
<organism evidence="12 13">
    <name type="scientific">Chitinophaga caeni</name>
    <dbReference type="NCBI Taxonomy" id="2029983"/>
    <lineage>
        <taxon>Bacteria</taxon>
        <taxon>Pseudomonadati</taxon>
        <taxon>Bacteroidota</taxon>
        <taxon>Chitinophagia</taxon>
        <taxon>Chitinophagales</taxon>
        <taxon>Chitinophagaceae</taxon>
        <taxon>Chitinophaga</taxon>
    </lineage>
</organism>
<feature type="transmembrane region" description="Helical" evidence="10">
    <location>
        <begin position="807"/>
        <end position="826"/>
    </location>
</feature>
<dbReference type="SUPFAM" id="SSF81665">
    <property type="entry name" value="Calcium ATPase, transmembrane domain M"/>
    <property type="match status" value="1"/>
</dbReference>
<dbReference type="EMBL" id="CP023777">
    <property type="protein sequence ID" value="ATL48731.1"/>
    <property type="molecule type" value="Genomic_DNA"/>
</dbReference>
<evidence type="ECO:0000313" key="12">
    <source>
        <dbReference type="EMBL" id="ATL48731.1"/>
    </source>
</evidence>
<dbReference type="PANTHER" id="PTHR43294">
    <property type="entry name" value="SODIUM/POTASSIUM-TRANSPORTING ATPASE SUBUNIT ALPHA"/>
    <property type="match status" value="1"/>
</dbReference>
<evidence type="ECO:0000256" key="10">
    <source>
        <dbReference type="SAM" id="Phobius"/>
    </source>
</evidence>
<dbReference type="GO" id="GO:0016887">
    <property type="term" value="F:ATP hydrolysis activity"/>
    <property type="evidence" value="ECO:0007669"/>
    <property type="project" value="InterPro"/>
</dbReference>
<feature type="transmembrane region" description="Helical" evidence="10">
    <location>
        <begin position="769"/>
        <end position="787"/>
    </location>
</feature>
<accession>A0A291QXU0</accession>
<dbReference type="Gene3D" id="3.40.1110.10">
    <property type="entry name" value="Calcium-transporting ATPase, cytoplasmic domain N"/>
    <property type="match status" value="1"/>
</dbReference>
<dbReference type="Pfam" id="PF13246">
    <property type="entry name" value="Cation_ATPase"/>
    <property type="match status" value="1"/>
</dbReference>
<dbReference type="OrthoDB" id="9770315at2"/>
<evidence type="ECO:0000256" key="5">
    <source>
        <dbReference type="ARBA" id="ARBA00022741"/>
    </source>
</evidence>
<dbReference type="Pfam" id="PF00122">
    <property type="entry name" value="E1-E2_ATPase"/>
    <property type="match status" value="1"/>
</dbReference>
<dbReference type="GO" id="GO:0005524">
    <property type="term" value="F:ATP binding"/>
    <property type="evidence" value="ECO:0007669"/>
    <property type="project" value="UniProtKB-KW"/>
</dbReference>
<dbReference type="SFLD" id="SFLDG00002">
    <property type="entry name" value="C1.7:_P-type_atpase_like"/>
    <property type="match status" value="1"/>
</dbReference>
<dbReference type="KEGG" id="cbae:COR50_17040"/>
<dbReference type="InterPro" id="IPR001757">
    <property type="entry name" value="P_typ_ATPase"/>
</dbReference>
<dbReference type="GO" id="GO:0005391">
    <property type="term" value="F:P-type sodium:potassium-exchanging transporter activity"/>
    <property type="evidence" value="ECO:0007669"/>
    <property type="project" value="TreeGrafter"/>
</dbReference>
<evidence type="ECO:0000313" key="13">
    <source>
        <dbReference type="Proteomes" id="UP000220133"/>
    </source>
</evidence>
<dbReference type="RefSeq" id="WP_098195104.1">
    <property type="nucleotide sequence ID" value="NZ_CP023777.1"/>
</dbReference>
<dbReference type="InterPro" id="IPR004014">
    <property type="entry name" value="ATPase_P-typ_cation-transptr_N"/>
</dbReference>
<dbReference type="SFLD" id="SFLDF00027">
    <property type="entry name" value="p-type_atpase"/>
    <property type="match status" value="1"/>
</dbReference>
<keyword evidence="4 10" id="KW-0812">Transmembrane</keyword>
<dbReference type="InterPro" id="IPR036412">
    <property type="entry name" value="HAD-like_sf"/>
</dbReference>
<dbReference type="InterPro" id="IPR008250">
    <property type="entry name" value="ATPase_P-typ_transduc_dom_A_sf"/>
</dbReference>
<evidence type="ECO:0000256" key="3">
    <source>
        <dbReference type="ARBA" id="ARBA00022475"/>
    </source>
</evidence>